<protein>
    <recommendedName>
        <fullName evidence="5">DUF2325 domain-containing protein</fullName>
    </recommendedName>
</protein>
<proteinExistence type="inferred from homology"/>
<dbReference type="OrthoDB" id="5296275at2"/>
<dbReference type="AlphaFoldDB" id="A0A1H3XXK7"/>
<keyword evidence="4" id="KW-1185">Reference proteome</keyword>
<evidence type="ECO:0008006" key="5">
    <source>
        <dbReference type="Google" id="ProtNLM"/>
    </source>
</evidence>
<dbReference type="EMBL" id="FNRJ01000001">
    <property type="protein sequence ID" value="SEA04126.1"/>
    <property type="molecule type" value="Genomic_DNA"/>
</dbReference>
<evidence type="ECO:0000256" key="1">
    <source>
        <dbReference type="ARBA" id="ARBA00007189"/>
    </source>
</evidence>
<evidence type="ECO:0000313" key="4">
    <source>
        <dbReference type="Proteomes" id="UP000242469"/>
    </source>
</evidence>
<dbReference type="Pfam" id="PF10087">
    <property type="entry name" value="DUF2325"/>
    <property type="match status" value="1"/>
</dbReference>
<dbReference type="STRING" id="1122198.SAMN02745729_101303"/>
<evidence type="ECO:0000256" key="2">
    <source>
        <dbReference type="SAM" id="Coils"/>
    </source>
</evidence>
<sequence length="401" mass="45988">MCQSCNGINSAKHQRLSKRYKLWQLPTYTHCPVIGTCLTLDELVKIVRQTGLLVEQGSDYYLHSSLVQLADQNVPPSRRIQKILDSKYSRWIKSYGALTTDAERKKFWHDAVKTGQVPGAFWAVISHTHSPASLVDLALGDVHMLSHLQGALNRADLQYMAKLEQEVCTLRDKLERQQIQHQKSQQQSNRLVTAQEKALQSLRQQIQPDENSPSNVQKELESVRKKYHLIARQKDWALKQLQQRQTNIKRLEERQEALVDQLLETTQERDALESTVENLLQPGRSEDEHNRTARLFDLNGRKLAYVGGRTALFPRLKSFVEAHNGQFYCHDGGIENSHPELSQCLSKADMVFCPIDCVSHNACLQVKKYCKRNSKRFIPLRSASLATFTYQLKQNCEAIVD</sequence>
<accession>A0A1H3XXK7</accession>
<dbReference type="RefSeq" id="WP_091821969.1">
    <property type="nucleotide sequence ID" value="NZ_FNRJ01000001.1"/>
</dbReference>
<dbReference type="InterPro" id="IPR016772">
    <property type="entry name" value="UCP020408"/>
</dbReference>
<evidence type="ECO:0000313" key="3">
    <source>
        <dbReference type="EMBL" id="SEA04126.1"/>
    </source>
</evidence>
<feature type="coiled-coil region" evidence="2">
    <location>
        <begin position="234"/>
        <end position="268"/>
    </location>
</feature>
<keyword evidence="2" id="KW-0175">Coiled coil</keyword>
<comment type="similarity">
    <text evidence="1">Belongs to the UPF0751 family.</text>
</comment>
<reference evidence="4" key="1">
    <citation type="submission" date="2016-10" db="EMBL/GenBank/DDBJ databases">
        <authorList>
            <person name="Varghese N."/>
            <person name="Submissions S."/>
        </authorList>
    </citation>
    <scope>NUCLEOTIDE SEQUENCE [LARGE SCALE GENOMIC DNA]</scope>
    <source>
        <strain evidence="4">DSM 11526</strain>
    </source>
</reference>
<dbReference type="Proteomes" id="UP000242469">
    <property type="component" value="Unassembled WGS sequence"/>
</dbReference>
<gene>
    <name evidence="3" type="ORF">SAMN02745729_101303</name>
</gene>
<name>A0A1H3XXK7_9GAMM</name>
<organism evidence="3 4">
    <name type="scientific">Marinobacterium iners DSM 11526</name>
    <dbReference type="NCBI Taxonomy" id="1122198"/>
    <lineage>
        <taxon>Bacteria</taxon>
        <taxon>Pseudomonadati</taxon>
        <taxon>Pseudomonadota</taxon>
        <taxon>Gammaproteobacteria</taxon>
        <taxon>Oceanospirillales</taxon>
        <taxon>Oceanospirillaceae</taxon>
        <taxon>Marinobacterium</taxon>
    </lineage>
</organism>